<dbReference type="PANTHER" id="PTHR45228:SF1">
    <property type="entry name" value="CYCLIC DI-GMP PHOSPHODIESTERASE TM_0186"/>
    <property type="match status" value="1"/>
</dbReference>
<dbReference type="RefSeq" id="WP_207692016.1">
    <property type="nucleotide sequence ID" value="NZ_CP061799.1"/>
</dbReference>
<dbReference type="InterPro" id="IPR037522">
    <property type="entry name" value="HD_GYP_dom"/>
</dbReference>
<name>A0A975B7M1_9BACT</name>
<dbReference type="SUPFAM" id="SSF52172">
    <property type="entry name" value="CheY-like"/>
    <property type="match status" value="1"/>
</dbReference>
<organism evidence="5 6">
    <name type="scientific">Desulfonema limicola</name>
    <dbReference type="NCBI Taxonomy" id="45656"/>
    <lineage>
        <taxon>Bacteria</taxon>
        <taxon>Pseudomonadati</taxon>
        <taxon>Thermodesulfobacteriota</taxon>
        <taxon>Desulfobacteria</taxon>
        <taxon>Desulfobacterales</taxon>
        <taxon>Desulfococcaceae</taxon>
        <taxon>Desulfonema</taxon>
    </lineage>
</organism>
<evidence type="ECO:0000313" key="6">
    <source>
        <dbReference type="Proteomes" id="UP000663720"/>
    </source>
</evidence>
<dbReference type="PANTHER" id="PTHR45228">
    <property type="entry name" value="CYCLIC DI-GMP PHOSPHODIESTERASE TM_0186-RELATED"/>
    <property type="match status" value="1"/>
</dbReference>
<dbReference type="Pfam" id="PF00072">
    <property type="entry name" value="Response_reg"/>
    <property type="match status" value="1"/>
</dbReference>
<dbReference type="InterPro" id="IPR001789">
    <property type="entry name" value="Sig_transdc_resp-reg_receiver"/>
</dbReference>
<evidence type="ECO:0000259" key="4">
    <source>
        <dbReference type="PROSITE" id="PS51832"/>
    </source>
</evidence>
<keyword evidence="1" id="KW-0597">Phosphoprotein</keyword>
<dbReference type="InterPro" id="IPR011006">
    <property type="entry name" value="CheY-like_superfamily"/>
</dbReference>
<dbReference type="SUPFAM" id="SSF109604">
    <property type="entry name" value="HD-domain/PDEase-like"/>
    <property type="match status" value="1"/>
</dbReference>
<evidence type="ECO:0000259" key="3">
    <source>
        <dbReference type="PROSITE" id="PS50110"/>
    </source>
</evidence>
<dbReference type="KEGG" id="dli:dnl_26620"/>
<evidence type="ECO:0000256" key="2">
    <source>
        <dbReference type="SAM" id="Coils"/>
    </source>
</evidence>
<dbReference type="InterPro" id="IPR052020">
    <property type="entry name" value="Cyclic_di-GMP/3'3'-cGAMP_PDE"/>
</dbReference>
<dbReference type="SMART" id="SM00471">
    <property type="entry name" value="HDc"/>
    <property type="match status" value="1"/>
</dbReference>
<evidence type="ECO:0000256" key="1">
    <source>
        <dbReference type="PROSITE-ProRule" id="PRU00169"/>
    </source>
</evidence>
<sequence length="361" mass="41013">MSKKYEQNPALIHILIVDDEKSIRDVFQMAVDHAGYTCSVAESGDNALEIMKKTHIDVVVTDIQMPGISGLELVERIKGIYDSDVIVMTGFVEDFTYEKIIELGARDFIHKPVRLNELLVRLKRVLNERELLAERNQAFEEIKDAYLDTVNRLVLAAEYKDEDTGDHILRMSRYSMLLAQIMGLSADDVQLMLYSSPMHDIGKIGIPDHILLKKGKLTDEEFEIMKTHTTIGGKILADSKSKILQSAEIIAITHHEKWNGKGYPQGLAGEDIPLSGRIVALIDTFDALTSRRPYKDPYPVQVACEIISNEKGKHFDPEIVDLFMNNIDEFLKIKEKFSSPEDNVSISDFLWSERDMERLSI</sequence>
<dbReference type="Proteomes" id="UP000663720">
    <property type="component" value="Chromosome"/>
</dbReference>
<dbReference type="CDD" id="cd17536">
    <property type="entry name" value="REC_YesN-like"/>
    <property type="match status" value="1"/>
</dbReference>
<dbReference type="EMBL" id="CP061799">
    <property type="protein sequence ID" value="QTA80362.1"/>
    <property type="molecule type" value="Genomic_DNA"/>
</dbReference>
<reference evidence="5" key="1">
    <citation type="journal article" date="2021" name="Microb. Physiol.">
        <title>Proteogenomic Insights into the Physiology of Marine, Sulfate-Reducing, Filamentous Desulfonema limicola and Desulfonema magnum.</title>
        <authorList>
            <person name="Schnaars V."/>
            <person name="Wohlbrand L."/>
            <person name="Scheve S."/>
            <person name="Hinrichs C."/>
            <person name="Reinhardt R."/>
            <person name="Rabus R."/>
        </authorList>
    </citation>
    <scope>NUCLEOTIDE SEQUENCE</scope>
    <source>
        <strain evidence="5">5ac10</strain>
    </source>
</reference>
<dbReference type="GO" id="GO:0000160">
    <property type="term" value="P:phosphorelay signal transduction system"/>
    <property type="evidence" value="ECO:0007669"/>
    <property type="project" value="InterPro"/>
</dbReference>
<dbReference type="Pfam" id="PF13487">
    <property type="entry name" value="HD_5"/>
    <property type="match status" value="1"/>
</dbReference>
<proteinExistence type="predicted"/>
<feature type="modified residue" description="4-aspartylphosphate" evidence="1">
    <location>
        <position position="62"/>
    </location>
</feature>
<evidence type="ECO:0000313" key="5">
    <source>
        <dbReference type="EMBL" id="QTA80362.1"/>
    </source>
</evidence>
<dbReference type="PROSITE" id="PS51832">
    <property type="entry name" value="HD_GYP"/>
    <property type="match status" value="1"/>
</dbReference>
<protein>
    <submittedName>
        <fullName evidence="5">Two component system response regulator</fullName>
    </submittedName>
</protein>
<keyword evidence="6" id="KW-1185">Reference proteome</keyword>
<feature type="coiled-coil region" evidence="2">
    <location>
        <begin position="115"/>
        <end position="142"/>
    </location>
</feature>
<dbReference type="PROSITE" id="PS50110">
    <property type="entry name" value="RESPONSE_REGULATORY"/>
    <property type="match status" value="1"/>
</dbReference>
<feature type="domain" description="HD-GYP" evidence="4">
    <location>
        <begin position="142"/>
        <end position="339"/>
    </location>
</feature>
<accession>A0A975B7M1</accession>
<dbReference type="AlphaFoldDB" id="A0A975B7M1"/>
<keyword evidence="2" id="KW-0175">Coiled coil</keyword>
<feature type="domain" description="Response regulatory" evidence="3">
    <location>
        <begin position="13"/>
        <end position="126"/>
    </location>
</feature>
<dbReference type="Gene3D" id="3.40.50.2300">
    <property type="match status" value="1"/>
</dbReference>
<gene>
    <name evidence="5" type="ORF">dnl_26620</name>
</gene>
<dbReference type="CDD" id="cd00077">
    <property type="entry name" value="HDc"/>
    <property type="match status" value="1"/>
</dbReference>
<dbReference type="Gene3D" id="1.10.3210.10">
    <property type="entry name" value="Hypothetical protein af1432"/>
    <property type="match status" value="1"/>
</dbReference>
<dbReference type="SMART" id="SM00448">
    <property type="entry name" value="REC"/>
    <property type="match status" value="1"/>
</dbReference>
<dbReference type="InterPro" id="IPR003607">
    <property type="entry name" value="HD/PDEase_dom"/>
</dbReference>